<dbReference type="Gene3D" id="1.20.1250.20">
    <property type="entry name" value="MFS general substrate transporter like domains"/>
    <property type="match status" value="2"/>
</dbReference>
<dbReference type="InterPro" id="IPR005829">
    <property type="entry name" value="Sugar_transporter_CS"/>
</dbReference>
<evidence type="ECO:0000313" key="2">
    <source>
        <dbReference type="Proteomes" id="UP001363151"/>
    </source>
</evidence>
<dbReference type="PROSITE" id="PS00217">
    <property type="entry name" value="SUGAR_TRANSPORT_2"/>
    <property type="match status" value="1"/>
</dbReference>
<keyword evidence="1" id="KW-0813">Transport</keyword>
<dbReference type="GO" id="GO:0022857">
    <property type="term" value="F:transmembrane transporter activity"/>
    <property type="evidence" value="ECO:0007669"/>
    <property type="project" value="InterPro"/>
</dbReference>
<reference evidence="1 2" key="1">
    <citation type="submission" date="2024-03" db="EMBL/GenBank/DDBJ databases">
        <title>Aureococcus anophagefferens CCMP1851 and Kratosvirus quantuckense: Draft genome of a second virus-susceptible host strain in the model system.</title>
        <authorList>
            <person name="Chase E."/>
            <person name="Truchon A.R."/>
            <person name="Schepens W."/>
            <person name="Wilhelm S.W."/>
        </authorList>
    </citation>
    <scope>NUCLEOTIDE SEQUENCE [LARGE SCALE GENOMIC DNA]</scope>
    <source>
        <strain evidence="1 2">CCMP1851</strain>
    </source>
</reference>
<dbReference type="KEGG" id="aaf:AURANDRAFT_18763"/>
<sequence length="501" mass="52712">METDPPNERPLVPEKEGNYSRENLARCFIFPALGGFLYGYDIGATAVALDDMGSEQWSGTSWHAAAANSVVRGVIVSAVMVGAALGSLLVLRYETDWGRVKEMRLASALYGAGALVEGLSGSPGLSAPLGLTVLLFGRVVYGVGIGLAMHGAPTYIAETAPPSIRGALVSAKEAIIVLGLTVGYAVGAALMHGVGRWRYIYWVAMVFAAAMAYGLSGVPRSPRWCLLRGYADEARAAYEFVTPVPAPGAFERLAGHVRALKADEVGPQSIPEIVENLTSTPASAYGLRAGLGLVVLQQVTGQPSVLYYVTEIFEDYDLGVGASIGLSAWKLVATMLTVRLIDSYGRVPLLQRGSAIMIASMGSLAVAALFLDMASGALAWTSIVTLSLYVGGYQVGYGPVTWTYISEVFPLQPRGSALALAVLLNFSLNGVVTLLASPLIAFSVSFTFFVFGALAVYGTYFIHAYVPETKGLELEQITTMLTQLAAEEDLAAPPAATAGAV</sequence>
<protein>
    <submittedName>
        <fullName evidence="1">Glucose transporter</fullName>
    </submittedName>
</protein>
<accession>A0ABR1FS65</accession>
<dbReference type="SUPFAM" id="SSF103473">
    <property type="entry name" value="MFS general substrate transporter"/>
    <property type="match status" value="1"/>
</dbReference>
<keyword evidence="1" id="KW-0762">Sugar transport</keyword>
<dbReference type="GO" id="GO:1904659">
    <property type="term" value="P:D-glucose transmembrane transport"/>
    <property type="evidence" value="ECO:0007669"/>
    <property type="project" value="TreeGrafter"/>
</dbReference>
<keyword evidence="2" id="KW-1185">Reference proteome</keyword>
<comment type="caution">
    <text evidence="1">The sequence shown here is derived from an EMBL/GenBank/DDBJ whole genome shotgun (WGS) entry which is preliminary data.</text>
</comment>
<gene>
    <name evidence="1" type="primary">VGT1</name>
    <name evidence="1" type="ORF">SO694_000970110</name>
</gene>
<dbReference type="GO" id="GO:0016020">
    <property type="term" value="C:membrane"/>
    <property type="evidence" value="ECO:0007669"/>
    <property type="project" value="UniProtKB-SubCell"/>
</dbReference>
<dbReference type="EMBL" id="JBBJCI010000253">
    <property type="protein sequence ID" value="KAK7237203.1"/>
    <property type="molecule type" value="Genomic_DNA"/>
</dbReference>
<dbReference type="InterPro" id="IPR005828">
    <property type="entry name" value="MFS_sugar_transport-like"/>
</dbReference>
<evidence type="ECO:0000313" key="1">
    <source>
        <dbReference type="EMBL" id="KAK7237203.1"/>
    </source>
</evidence>
<dbReference type="PROSITE" id="PS50850">
    <property type="entry name" value="MFS"/>
    <property type="match status" value="1"/>
</dbReference>
<dbReference type="Pfam" id="PF00083">
    <property type="entry name" value="Sugar_tr"/>
    <property type="match status" value="1"/>
</dbReference>
<dbReference type="PANTHER" id="PTHR48023">
    <property type="entry name" value="D-XYLOSE-PROTON SYMPORTER-LIKE 2"/>
    <property type="match status" value="1"/>
</dbReference>
<proteinExistence type="predicted"/>
<dbReference type="InterPro" id="IPR003663">
    <property type="entry name" value="Sugar/inositol_transpt"/>
</dbReference>
<dbReference type="PRINTS" id="PR00171">
    <property type="entry name" value="SUGRTRNSPORT"/>
</dbReference>
<dbReference type="Proteomes" id="UP001363151">
    <property type="component" value="Unassembled WGS sequence"/>
</dbReference>
<dbReference type="PANTHER" id="PTHR48023:SF4">
    <property type="entry name" value="D-XYLOSE-PROTON SYMPORTER-LIKE 2"/>
    <property type="match status" value="1"/>
</dbReference>
<organism evidence="1 2">
    <name type="scientific">Aureococcus anophagefferens</name>
    <name type="common">Harmful bloom alga</name>
    <dbReference type="NCBI Taxonomy" id="44056"/>
    <lineage>
        <taxon>Eukaryota</taxon>
        <taxon>Sar</taxon>
        <taxon>Stramenopiles</taxon>
        <taxon>Ochrophyta</taxon>
        <taxon>Pelagophyceae</taxon>
        <taxon>Pelagomonadales</taxon>
        <taxon>Pelagomonadaceae</taxon>
        <taxon>Aureococcus</taxon>
    </lineage>
</organism>
<dbReference type="InterPro" id="IPR050820">
    <property type="entry name" value="MFS_Sugar_Transporter"/>
</dbReference>
<dbReference type="NCBIfam" id="TIGR00879">
    <property type="entry name" value="SP"/>
    <property type="match status" value="1"/>
</dbReference>
<dbReference type="InterPro" id="IPR020846">
    <property type="entry name" value="MFS_dom"/>
</dbReference>
<dbReference type="InterPro" id="IPR036259">
    <property type="entry name" value="MFS_trans_sf"/>
</dbReference>
<name>A0ABR1FS65_AURAN</name>